<dbReference type="Proteomes" id="UP000323300">
    <property type="component" value="Unassembled WGS sequence"/>
</dbReference>
<feature type="domain" description="Guanylate cyclase" evidence="1">
    <location>
        <begin position="214"/>
        <end position="346"/>
    </location>
</feature>
<dbReference type="OrthoDB" id="4565346at2"/>
<dbReference type="PANTHER" id="PTHR43081">
    <property type="entry name" value="ADENYLATE CYCLASE, TERMINAL-DIFFERENTIATION SPECIFIC-RELATED"/>
    <property type="match status" value="1"/>
</dbReference>
<name>A0A1I3ZYZ4_9HYPH</name>
<dbReference type="InterPro" id="IPR001054">
    <property type="entry name" value="A/G_cyclase"/>
</dbReference>
<proteinExistence type="predicted"/>
<dbReference type="Pfam" id="PF00211">
    <property type="entry name" value="Guanylate_cyc"/>
    <property type="match status" value="1"/>
</dbReference>
<evidence type="ECO:0000313" key="2">
    <source>
        <dbReference type="EMBL" id="SFK48856.1"/>
    </source>
</evidence>
<gene>
    <name evidence="2" type="ORF">SAMN04488498_10725</name>
</gene>
<dbReference type="InterPro" id="IPR029787">
    <property type="entry name" value="Nucleotide_cyclase"/>
</dbReference>
<keyword evidence="3" id="KW-1185">Reference proteome</keyword>
<sequence length="391" mass="41831">MALSEIELTQWIVKQGMQGTSLAALLGEVSQKLADRGMRLCRSYVALPTVNPLFRVVNCTWRPGNGAVLETIGHEQSPVDFDASPFGLMLREGQEHRRWQLEKPDGDGGLDILASLKRDGATDYVACLFSFQNADAPSLQGLVASFATDRPGGFIDEEIGLLERISPLIAVAAYRIALLDLAADMLDTYIGLSAGRRVLSGEIRRGVGQTIYAALMFADLRGFTSLADTMPAERLISRLDEHFDAMAEPVVARGGEVLKFMGDGLLAVFQIEAGGSPADACASAVAAATEALSRNAQVNDSHAGEPRLDLDIGLHLGEVFYGNIGSGSRLDFTVIGPAVNEASRMEALCGTLGTSLIFSKDFAEASGHRVHSLGHHALRGLSDERELFTLA</sequence>
<dbReference type="SMART" id="SM00044">
    <property type="entry name" value="CYCc"/>
    <property type="match status" value="1"/>
</dbReference>
<evidence type="ECO:0000313" key="3">
    <source>
        <dbReference type="Proteomes" id="UP000323300"/>
    </source>
</evidence>
<dbReference type="PROSITE" id="PS50125">
    <property type="entry name" value="GUANYLATE_CYCLASE_2"/>
    <property type="match status" value="1"/>
</dbReference>
<dbReference type="CDD" id="cd07302">
    <property type="entry name" value="CHD"/>
    <property type="match status" value="1"/>
</dbReference>
<accession>A0A1I3ZYZ4</accession>
<organism evidence="2 3">
    <name type="scientific">Neomesorhizobium albiziae</name>
    <dbReference type="NCBI Taxonomy" id="335020"/>
    <lineage>
        <taxon>Bacteria</taxon>
        <taxon>Pseudomonadati</taxon>
        <taxon>Pseudomonadota</taxon>
        <taxon>Alphaproteobacteria</taxon>
        <taxon>Hyphomicrobiales</taxon>
        <taxon>Phyllobacteriaceae</taxon>
        <taxon>Neomesorhizobium</taxon>
    </lineage>
</organism>
<dbReference type="GO" id="GO:0035556">
    <property type="term" value="P:intracellular signal transduction"/>
    <property type="evidence" value="ECO:0007669"/>
    <property type="project" value="InterPro"/>
</dbReference>
<dbReference type="GO" id="GO:0004016">
    <property type="term" value="F:adenylate cyclase activity"/>
    <property type="evidence" value="ECO:0007669"/>
    <property type="project" value="UniProtKB-ARBA"/>
</dbReference>
<protein>
    <submittedName>
        <fullName evidence="2">Adenylate cyclase</fullName>
    </submittedName>
</protein>
<reference evidence="2 3" key="1">
    <citation type="submission" date="2016-10" db="EMBL/GenBank/DDBJ databases">
        <authorList>
            <person name="Varghese N."/>
            <person name="Submissions S."/>
        </authorList>
    </citation>
    <scope>NUCLEOTIDE SEQUENCE [LARGE SCALE GENOMIC DNA]</scope>
    <source>
        <strain evidence="2 3">DSM 21822</strain>
    </source>
</reference>
<dbReference type="AlphaFoldDB" id="A0A1I3ZYZ4"/>
<dbReference type="InterPro" id="IPR050697">
    <property type="entry name" value="Adenylyl/Guanylyl_Cyclase_3/4"/>
</dbReference>
<dbReference type="EMBL" id="FOSL01000007">
    <property type="protein sequence ID" value="SFK48856.1"/>
    <property type="molecule type" value="Genomic_DNA"/>
</dbReference>
<dbReference type="RefSeq" id="WP_149760640.1">
    <property type="nucleotide sequence ID" value="NZ_BSPE01000070.1"/>
</dbReference>
<dbReference type="Gene3D" id="3.30.70.1230">
    <property type="entry name" value="Nucleotide cyclase"/>
    <property type="match status" value="1"/>
</dbReference>
<dbReference type="GO" id="GO:0006171">
    <property type="term" value="P:cAMP biosynthetic process"/>
    <property type="evidence" value="ECO:0007669"/>
    <property type="project" value="TreeGrafter"/>
</dbReference>
<dbReference type="SUPFAM" id="SSF55073">
    <property type="entry name" value="Nucleotide cyclase"/>
    <property type="match status" value="1"/>
</dbReference>
<dbReference type="PANTHER" id="PTHR43081:SF11">
    <property type="entry name" value="BLR2264 PROTEIN"/>
    <property type="match status" value="1"/>
</dbReference>
<evidence type="ECO:0000259" key="1">
    <source>
        <dbReference type="PROSITE" id="PS50125"/>
    </source>
</evidence>